<feature type="domain" description="Thiol:disulfide interchange protein DsbD N-terminal" evidence="2">
    <location>
        <begin position="37"/>
        <end position="146"/>
    </location>
</feature>
<gene>
    <name evidence="3" type="ORF">WKV53_17755</name>
</gene>
<reference evidence="3 4" key="1">
    <citation type="submission" date="2024-04" db="EMBL/GenBank/DDBJ databases">
        <title>Luteolibacter sp. isolated from soil.</title>
        <authorList>
            <person name="An J."/>
        </authorList>
    </citation>
    <scope>NUCLEOTIDE SEQUENCE [LARGE SCALE GENOMIC DNA]</scope>
    <source>
        <strain evidence="3 4">Y139</strain>
    </source>
</reference>
<evidence type="ECO:0000313" key="4">
    <source>
        <dbReference type="Proteomes" id="UP001371305"/>
    </source>
</evidence>
<dbReference type="Proteomes" id="UP001371305">
    <property type="component" value="Unassembled WGS sequence"/>
</dbReference>
<feature type="signal peptide" evidence="1">
    <location>
        <begin position="1"/>
        <end position="19"/>
    </location>
</feature>
<keyword evidence="4" id="KW-1185">Reference proteome</keyword>
<dbReference type="RefSeq" id="WP_341406120.1">
    <property type="nucleotide sequence ID" value="NZ_JBBUKT010000007.1"/>
</dbReference>
<sequence>MKISALIAASLPFAMTALAAEKSGHADAELIAGVASYQPGKTVPVGIKLKIEPGWHSYWVNPGEGGMPMSAKWTLPAGWKAGELKAPVPKRFKTGDLPGFGYEGEAIYRVDLTPPASAKGEAELKVKLSWLTCNESACVPGDVELSVKLTVGDGAAGKDAAVLVEAEKKIPQVSDKSPSLFVLEREGGRLFLALSNTSNPDLDLTGVKVFPASKNVVDAADELTFSRIDFKNPVDIKETIGLGEESWFTFAKKSEYAEGPATLLDIVLAGGKLERPLIVSWREKK</sequence>
<proteinExistence type="predicted"/>
<dbReference type="EMBL" id="JBBUKT010000007">
    <property type="protein sequence ID" value="MEK7952361.1"/>
    <property type="molecule type" value="Genomic_DNA"/>
</dbReference>
<evidence type="ECO:0000259" key="2">
    <source>
        <dbReference type="Pfam" id="PF11412"/>
    </source>
</evidence>
<dbReference type="InterPro" id="IPR028250">
    <property type="entry name" value="DsbDN"/>
</dbReference>
<name>A0ABU9AX98_9BACT</name>
<protein>
    <submittedName>
        <fullName evidence="3">Protein-disulfide reductase DsbD domain-containing protein</fullName>
    </submittedName>
</protein>
<keyword evidence="1" id="KW-0732">Signal</keyword>
<organism evidence="3 4">
    <name type="scientific">Luteolibacter soli</name>
    <dbReference type="NCBI Taxonomy" id="3135280"/>
    <lineage>
        <taxon>Bacteria</taxon>
        <taxon>Pseudomonadati</taxon>
        <taxon>Verrucomicrobiota</taxon>
        <taxon>Verrucomicrobiia</taxon>
        <taxon>Verrucomicrobiales</taxon>
        <taxon>Verrucomicrobiaceae</taxon>
        <taxon>Luteolibacter</taxon>
    </lineage>
</organism>
<evidence type="ECO:0000313" key="3">
    <source>
        <dbReference type="EMBL" id="MEK7952361.1"/>
    </source>
</evidence>
<accession>A0ABU9AX98</accession>
<evidence type="ECO:0000256" key="1">
    <source>
        <dbReference type="SAM" id="SignalP"/>
    </source>
</evidence>
<comment type="caution">
    <text evidence="3">The sequence shown here is derived from an EMBL/GenBank/DDBJ whole genome shotgun (WGS) entry which is preliminary data.</text>
</comment>
<feature type="chain" id="PRO_5046041861" evidence="1">
    <location>
        <begin position="20"/>
        <end position="285"/>
    </location>
</feature>
<dbReference type="Pfam" id="PF11412">
    <property type="entry name" value="DsbD_N"/>
    <property type="match status" value="1"/>
</dbReference>